<evidence type="ECO:0000313" key="5">
    <source>
        <dbReference type="Proteomes" id="UP000474967"/>
    </source>
</evidence>
<feature type="transmembrane region" description="Helical" evidence="2">
    <location>
        <begin position="544"/>
        <end position="562"/>
    </location>
</feature>
<dbReference type="GO" id="GO:0005975">
    <property type="term" value="P:carbohydrate metabolic process"/>
    <property type="evidence" value="ECO:0007669"/>
    <property type="project" value="UniProtKB-ARBA"/>
</dbReference>
<feature type="transmembrane region" description="Helical" evidence="2">
    <location>
        <begin position="452"/>
        <end position="470"/>
    </location>
</feature>
<dbReference type="EMBL" id="JAAGWY010000003">
    <property type="protein sequence ID" value="NEN07206.1"/>
    <property type="molecule type" value="Genomic_DNA"/>
</dbReference>
<feature type="transmembrane region" description="Helical" evidence="2">
    <location>
        <begin position="613"/>
        <end position="633"/>
    </location>
</feature>
<proteinExistence type="predicted"/>
<dbReference type="InterPro" id="IPR013783">
    <property type="entry name" value="Ig-like_fold"/>
</dbReference>
<feature type="transmembrane region" description="Helical" evidence="2">
    <location>
        <begin position="515"/>
        <end position="538"/>
    </location>
</feature>
<feature type="compositionally biased region" description="Low complexity" evidence="1">
    <location>
        <begin position="314"/>
        <end position="338"/>
    </location>
</feature>
<feature type="transmembrane region" description="Helical" evidence="2">
    <location>
        <begin position="645"/>
        <end position="667"/>
    </location>
</feature>
<sequence length="703" mass="69707">MTGLLLSATALALVLSVATAPGAAHAEPAPSPPPPSATPAPGSPTITSPAPGTLVTTGTVTVSGTGNPGDRIGVFVDAHGPACQATVDPASVWSCTVPTLSDGPDVIIGAVVTGDTDRSDSVSVAVLSPPTISGGSNGFLSSGGVHGTGYPGATVTVTAAGGATCTFPVDSAGSWACVLSGPPPSGTYAVSATQTAPFSTESSRASTPVGITIDSTAPARPQLAWPAPNSTVPHGRAGAFGGTGENRAHVTVYGGDDAGSAVICRTIVAQGAWSCNGTLPPGRYTVSALQSDPAGNVSPASAAITLTFAAAPPAAPGAHAASPAPSPSSSAGQSAQPVPTAPSSPTPSARPPHATHGGLQTWSGASQFTNATPPTIAPAAIPGWLRSVLLAAAALLLLALPARLLATTLARARLEHPAAGRHRFFGRNRPRSEVEADADPDAHPAGILQRRLAAGSGFVAAAALVTLSSPVGSSPAGDVGTYVRVLIAVLIALAIVNAAWIAIPRFASVHLTGAHAVIAFQPRNLLVVAVAAVASRIFDLQPALLFGLLVGAVAMPGVTGGAAESVRRSAQGRLAAAQVAGLAGVGVLAWLALGLIPDPSDPLSAFVTELAGAITLLALGSAGISLLPVGALAGRAVFLWSRRVWVALSLAVYTVLFALLLPVQALWNAGTASVVLVVGVIVFAAFSVAFWLWERFVEPARQS</sequence>
<keyword evidence="2" id="KW-0472">Membrane</keyword>
<keyword evidence="2" id="KW-1133">Transmembrane helix</keyword>
<accession>A0A6L9Y0V6</accession>
<feature type="transmembrane region" description="Helical" evidence="2">
    <location>
        <begin position="384"/>
        <end position="406"/>
    </location>
</feature>
<evidence type="ECO:0000256" key="3">
    <source>
        <dbReference type="SAM" id="SignalP"/>
    </source>
</evidence>
<feature type="transmembrane region" description="Helical" evidence="2">
    <location>
        <begin position="673"/>
        <end position="693"/>
    </location>
</feature>
<feature type="compositionally biased region" description="Pro residues" evidence="1">
    <location>
        <begin position="29"/>
        <end position="42"/>
    </location>
</feature>
<protein>
    <recommendedName>
        <fullName evidence="6">Bacterial Ig-like domain-containing protein</fullName>
    </recommendedName>
</protein>
<dbReference type="Gene3D" id="2.60.40.10">
    <property type="entry name" value="Immunoglobulins"/>
    <property type="match status" value="3"/>
</dbReference>
<keyword evidence="5" id="KW-1185">Reference proteome</keyword>
<feature type="signal peptide" evidence="3">
    <location>
        <begin position="1"/>
        <end position="26"/>
    </location>
</feature>
<evidence type="ECO:0000313" key="4">
    <source>
        <dbReference type="EMBL" id="NEN07206.1"/>
    </source>
</evidence>
<reference evidence="4 5" key="1">
    <citation type="journal article" date="2014" name="J. Microbiol.">
        <title>Diaminobutyricibacter tongyongensis gen. nov., sp. nov. and Homoserinibacter gongjuensis gen. nov., sp. nov. belong to the family Microbacteriaceae.</title>
        <authorList>
            <person name="Kim S.J."/>
            <person name="Ahn J.H."/>
            <person name="Weon H.Y."/>
            <person name="Hamada M."/>
            <person name="Suzuki K."/>
            <person name="Kwon S.W."/>
        </authorList>
    </citation>
    <scope>NUCLEOTIDE SEQUENCE [LARGE SCALE GENOMIC DNA]</scope>
    <source>
        <strain evidence="4 5">NBRC 108724</strain>
    </source>
</reference>
<feature type="compositionally biased region" description="Polar residues" evidence="1">
    <location>
        <begin position="358"/>
        <end position="370"/>
    </location>
</feature>
<name>A0A6L9Y0V6_9MICO</name>
<feature type="transmembrane region" description="Helical" evidence="2">
    <location>
        <begin position="574"/>
        <end position="593"/>
    </location>
</feature>
<dbReference type="Proteomes" id="UP000474967">
    <property type="component" value="Unassembled WGS sequence"/>
</dbReference>
<feature type="compositionally biased region" description="Low complexity" evidence="1">
    <location>
        <begin position="43"/>
        <end position="52"/>
    </location>
</feature>
<dbReference type="RefSeq" id="WP_163290648.1">
    <property type="nucleotide sequence ID" value="NZ_JAAGWY010000003.1"/>
</dbReference>
<comment type="caution">
    <text evidence="4">The sequence shown here is derived from an EMBL/GenBank/DDBJ whole genome shotgun (WGS) entry which is preliminary data.</text>
</comment>
<keyword evidence="3" id="KW-0732">Signal</keyword>
<feature type="compositionally biased region" description="Pro residues" evidence="1">
    <location>
        <begin position="339"/>
        <end position="350"/>
    </location>
</feature>
<keyword evidence="2" id="KW-0812">Transmembrane</keyword>
<evidence type="ECO:0000256" key="1">
    <source>
        <dbReference type="SAM" id="MobiDB-lite"/>
    </source>
</evidence>
<feature type="region of interest" description="Disordered" evidence="1">
    <location>
        <begin position="23"/>
        <end position="52"/>
    </location>
</feature>
<dbReference type="AlphaFoldDB" id="A0A6L9Y0V6"/>
<evidence type="ECO:0008006" key="6">
    <source>
        <dbReference type="Google" id="ProtNLM"/>
    </source>
</evidence>
<evidence type="ECO:0000256" key="2">
    <source>
        <dbReference type="SAM" id="Phobius"/>
    </source>
</evidence>
<feature type="region of interest" description="Disordered" evidence="1">
    <location>
        <begin position="314"/>
        <end position="370"/>
    </location>
</feature>
<feature type="chain" id="PRO_5027044886" description="Bacterial Ig-like domain-containing protein" evidence="3">
    <location>
        <begin position="27"/>
        <end position="703"/>
    </location>
</feature>
<feature type="transmembrane region" description="Helical" evidence="2">
    <location>
        <begin position="482"/>
        <end position="503"/>
    </location>
</feature>
<organism evidence="4 5">
    <name type="scientific">Leifsonia tongyongensis</name>
    <dbReference type="NCBI Taxonomy" id="1268043"/>
    <lineage>
        <taxon>Bacteria</taxon>
        <taxon>Bacillati</taxon>
        <taxon>Actinomycetota</taxon>
        <taxon>Actinomycetes</taxon>
        <taxon>Micrococcales</taxon>
        <taxon>Microbacteriaceae</taxon>
        <taxon>Leifsonia</taxon>
    </lineage>
</organism>
<gene>
    <name evidence="4" type="ORF">G3T36_15195</name>
</gene>